<comment type="similarity">
    <text evidence="2">Belongs to the RmuC family.</text>
</comment>
<comment type="caution">
    <text evidence="6">The sequence shown here is derived from an EMBL/GenBank/DDBJ whole genome shotgun (WGS) entry which is preliminary data.</text>
</comment>
<evidence type="ECO:0000256" key="3">
    <source>
        <dbReference type="ARBA" id="ARBA00023054"/>
    </source>
</evidence>
<accession>A0A7V5P0N8</accession>
<feature type="coiled-coil region" evidence="5">
    <location>
        <begin position="92"/>
        <end position="126"/>
    </location>
</feature>
<dbReference type="Proteomes" id="UP000886101">
    <property type="component" value="Unassembled WGS sequence"/>
</dbReference>
<name>A0A7V5P0N8_9BACT</name>
<dbReference type="EMBL" id="DROK01000186">
    <property type="protein sequence ID" value="HHI97478.1"/>
    <property type="molecule type" value="Genomic_DNA"/>
</dbReference>
<dbReference type="Pfam" id="PF02646">
    <property type="entry name" value="RmuC"/>
    <property type="match status" value="1"/>
</dbReference>
<dbReference type="GO" id="GO:0006310">
    <property type="term" value="P:DNA recombination"/>
    <property type="evidence" value="ECO:0007669"/>
    <property type="project" value="UniProtKB-KW"/>
</dbReference>
<evidence type="ECO:0000256" key="2">
    <source>
        <dbReference type="ARBA" id="ARBA00009840"/>
    </source>
</evidence>
<proteinExistence type="inferred from homology"/>
<evidence type="ECO:0000256" key="1">
    <source>
        <dbReference type="ARBA" id="ARBA00003416"/>
    </source>
</evidence>
<dbReference type="PANTHER" id="PTHR30563:SF0">
    <property type="entry name" value="DNA RECOMBINATION PROTEIN RMUC"/>
    <property type="match status" value="1"/>
</dbReference>
<protein>
    <submittedName>
        <fullName evidence="6">DNA recombination protein RmuC</fullName>
    </submittedName>
</protein>
<gene>
    <name evidence="6" type="primary">rmuC</name>
    <name evidence="6" type="ORF">ENJ96_06465</name>
</gene>
<dbReference type="PANTHER" id="PTHR30563">
    <property type="entry name" value="DNA RECOMBINATION PROTEIN RMUC"/>
    <property type="match status" value="1"/>
</dbReference>
<dbReference type="AlphaFoldDB" id="A0A7V5P0N8"/>
<evidence type="ECO:0000256" key="4">
    <source>
        <dbReference type="ARBA" id="ARBA00023172"/>
    </source>
</evidence>
<evidence type="ECO:0000313" key="6">
    <source>
        <dbReference type="EMBL" id="HHI97478.1"/>
    </source>
</evidence>
<keyword evidence="4" id="KW-0233">DNA recombination</keyword>
<evidence type="ECO:0000256" key="5">
    <source>
        <dbReference type="SAM" id="Coils"/>
    </source>
</evidence>
<sequence length="382" mass="44268">MYEILVGAGIFLSGLGGGWYLRTLTARKERALLEERLRLAEERQKFYEEFSEKINQNLKLMVNEVLKENTSYFLKFTREIFQEKERALASLTRPLEENLTTLKEEINRLERRREKAYGQLEEKLRTLVQEHLPRLEEETRLLKRLFEIPQSRGQWGEIQLKRLIELAGLLEHCDFAPQAVLKDGTRPDLIVYLPGKRLIIIDAKAPLPNGEEGFAKTLKRHIDALARKAYWEAANATSLKSPAFVVLFLPAESLLAQAYAEDQSLLEYAAAKRIILATPLTLLSMLKAVALSWREEAFLKNTEEIIRTGQDLYHRLRIFARHLSTLGRNLERSVDQFNQTVTSFKKRLLPAAKRFEDFKISADRIEPPKEIEPPEEQNKLDL</sequence>
<organism evidence="6">
    <name type="scientific">Thermodesulfatator atlanticus</name>
    <dbReference type="NCBI Taxonomy" id="501497"/>
    <lineage>
        <taxon>Bacteria</taxon>
        <taxon>Pseudomonadati</taxon>
        <taxon>Thermodesulfobacteriota</taxon>
        <taxon>Thermodesulfobacteria</taxon>
        <taxon>Thermodesulfobacteriales</taxon>
        <taxon>Thermodesulfatatoraceae</taxon>
        <taxon>Thermodesulfatator</taxon>
    </lineage>
</organism>
<dbReference type="InterPro" id="IPR003798">
    <property type="entry name" value="DNA_recombination_RmuC"/>
</dbReference>
<reference evidence="6" key="1">
    <citation type="journal article" date="2020" name="mSystems">
        <title>Genome- and Community-Level Interaction Insights into Carbon Utilization and Element Cycling Functions of Hydrothermarchaeota in Hydrothermal Sediment.</title>
        <authorList>
            <person name="Zhou Z."/>
            <person name="Liu Y."/>
            <person name="Xu W."/>
            <person name="Pan J."/>
            <person name="Luo Z.H."/>
            <person name="Li M."/>
        </authorList>
    </citation>
    <scope>NUCLEOTIDE SEQUENCE [LARGE SCALE GENOMIC DNA]</scope>
    <source>
        <strain evidence="6">HyVt-533</strain>
    </source>
</reference>
<comment type="function">
    <text evidence="1">Involved in DNA recombination.</text>
</comment>
<keyword evidence="3 5" id="KW-0175">Coiled coil</keyword>